<evidence type="ECO:0000256" key="3">
    <source>
        <dbReference type="ARBA" id="ARBA00022741"/>
    </source>
</evidence>
<dbReference type="InterPro" id="IPR026565">
    <property type="entry name" value="PPDK_reg"/>
</dbReference>
<keyword evidence="3 5" id="KW-0547">Nucleotide-binding</keyword>
<accession>A0A430JFH7</accession>
<dbReference type="GO" id="GO:0004674">
    <property type="term" value="F:protein serine/threonine kinase activity"/>
    <property type="evidence" value="ECO:0007669"/>
    <property type="project" value="UniProtKB-UniRule"/>
</dbReference>
<dbReference type="PANTHER" id="PTHR31756">
    <property type="entry name" value="PYRUVATE, PHOSPHATE DIKINASE REGULATORY PROTEIN 1, CHLOROPLASTIC"/>
    <property type="match status" value="1"/>
</dbReference>
<dbReference type="PANTHER" id="PTHR31756:SF3">
    <property type="entry name" value="PYRUVATE, PHOSPHATE DIKINASE REGULATORY PROTEIN 1, CHLOROPLASTIC"/>
    <property type="match status" value="1"/>
</dbReference>
<reference evidence="6 7" key="1">
    <citation type="submission" date="2018-12" db="EMBL/GenBank/DDBJ databases">
        <title>Bacillus ochoae sp. nov., Paenibacillus whitsoniae sp. nov., Paenibacillus spiritus sp. nov. Isolated from the Mars Exploration Rover during spacecraft assembly.</title>
        <authorList>
            <person name="Seuylemezian A."/>
            <person name="Vaishampayan P."/>
        </authorList>
    </citation>
    <scope>NUCLEOTIDE SEQUENCE [LARGE SCALE GENOMIC DNA]</scope>
    <source>
        <strain evidence="6 7">MER 54</strain>
    </source>
</reference>
<keyword evidence="4 5" id="KW-0418">Kinase</keyword>
<dbReference type="Proteomes" id="UP000276128">
    <property type="component" value="Unassembled WGS sequence"/>
</dbReference>
<gene>
    <name evidence="6" type="ORF">EJQ19_11070</name>
</gene>
<comment type="caution">
    <text evidence="6">The sequence shown here is derived from an EMBL/GenBank/DDBJ whole genome shotgun (WGS) entry which is preliminary data.</text>
</comment>
<dbReference type="OrthoDB" id="9782201at2"/>
<dbReference type="RefSeq" id="WP_126141272.1">
    <property type="nucleotide sequence ID" value="NZ_RXHU01000027.1"/>
</dbReference>
<proteinExistence type="inferred from homology"/>
<evidence type="ECO:0000256" key="1">
    <source>
        <dbReference type="ARBA" id="ARBA00022527"/>
    </source>
</evidence>
<comment type="function">
    <text evidence="5">Bifunctional serine/threonine kinase and phosphorylase involved in the regulation of the pyruvate, phosphate dikinase (PPDK) by catalyzing its phosphorylation/dephosphorylation.</text>
</comment>
<comment type="similarity">
    <text evidence="5">Belongs to the pyruvate, phosphate/water dikinase regulatory protein family. PDRP subfamily.</text>
</comment>
<organism evidence="6 7">
    <name type="scientific">Paenibacillus whitsoniae</name>
    <dbReference type="NCBI Taxonomy" id="2496558"/>
    <lineage>
        <taxon>Bacteria</taxon>
        <taxon>Bacillati</taxon>
        <taxon>Bacillota</taxon>
        <taxon>Bacilli</taxon>
        <taxon>Bacillales</taxon>
        <taxon>Paenibacillaceae</taxon>
        <taxon>Paenibacillus</taxon>
    </lineage>
</organism>
<evidence type="ECO:0000256" key="5">
    <source>
        <dbReference type="HAMAP-Rule" id="MF_00921"/>
    </source>
</evidence>
<protein>
    <recommendedName>
        <fullName evidence="5">Putative pyruvate, phosphate dikinase regulatory protein</fullName>
        <shortName evidence="5">PPDK regulatory protein</shortName>
        <ecNumber evidence="5">2.7.11.32</ecNumber>
        <ecNumber evidence="5">2.7.4.27</ecNumber>
    </recommendedName>
</protein>
<dbReference type="GO" id="GO:0016776">
    <property type="term" value="F:phosphotransferase activity, phosphate group as acceptor"/>
    <property type="evidence" value="ECO:0007669"/>
    <property type="project" value="UniProtKB-UniRule"/>
</dbReference>
<feature type="binding site" evidence="5">
    <location>
        <begin position="149"/>
        <end position="156"/>
    </location>
    <ligand>
        <name>ADP</name>
        <dbReference type="ChEBI" id="CHEBI:456216"/>
    </ligand>
</feature>
<comment type="catalytic activity">
    <reaction evidence="5">
        <text>N(tele)-phospho-L-histidyl/O-phospho-L-threonyl-[pyruvate, phosphate dikinase] + phosphate + H(+) = N(tele)-phospho-L-histidyl/L-threonyl-[pyruvate, phosphate dikinase] + diphosphate</text>
        <dbReference type="Rhea" id="RHEA:43696"/>
        <dbReference type="Rhea" id="RHEA-COMP:10650"/>
        <dbReference type="Rhea" id="RHEA-COMP:10651"/>
        <dbReference type="ChEBI" id="CHEBI:15378"/>
        <dbReference type="ChEBI" id="CHEBI:30013"/>
        <dbReference type="ChEBI" id="CHEBI:33019"/>
        <dbReference type="ChEBI" id="CHEBI:43474"/>
        <dbReference type="ChEBI" id="CHEBI:61977"/>
        <dbReference type="ChEBI" id="CHEBI:83586"/>
        <dbReference type="EC" id="2.7.4.27"/>
    </reaction>
</comment>
<dbReference type="Pfam" id="PF03618">
    <property type="entry name" value="Kinase-PPPase"/>
    <property type="match status" value="1"/>
</dbReference>
<comment type="catalytic activity">
    <reaction evidence="5">
        <text>N(tele)-phospho-L-histidyl/L-threonyl-[pyruvate, phosphate dikinase] + ADP = N(tele)-phospho-L-histidyl/O-phospho-L-threonyl-[pyruvate, phosphate dikinase] + AMP + H(+)</text>
        <dbReference type="Rhea" id="RHEA:43692"/>
        <dbReference type="Rhea" id="RHEA-COMP:10650"/>
        <dbReference type="Rhea" id="RHEA-COMP:10651"/>
        <dbReference type="ChEBI" id="CHEBI:15378"/>
        <dbReference type="ChEBI" id="CHEBI:30013"/>
        <dbReference type="ChEBI" id="CHEBI:61977"/>
        <dbReference type="ChEBI" id="CHEBI:83586"/>
        <dbReference type="ChEBI" id="CHEBI:456215"/>
        <dbReference type="ChEBI" id="CHEBI:456216"/>
        <dbReference type="EC" id="2.7.11.32"/>
    </reaction>
</comment>
<dbReference type="NCBIfam" id="NF003742">
    <property type="entry name" value="PRK05339.1"/>
    <property type="match status" value="1"/>
</dbReference>
<dbReference type="EMBL" id="RXHU01000027">
    <property type="protein sequence ID" value="RTE09777.1"/>
    <property type="molecule type" value="Genomic_DNA"/>
</dbReference>
<evidence type="ECO:0000313" key="6">
    <source>
        <dbReference type="EMBL" id="RTE09777.1"/>
    </source>
</evidence>
<dbReference type="EC" id="2.7.4.27" evidence="5"/>
<dbReference type="GO" id="GO:0005524">
    <property type="term" value="F:ATP binding"/>
    <property type="evidence" value="ECO:0007669"/>
    <property type="project" value="InterPro"/>
</dbReference>
<keyword evidence="2 5" id="KW-0808">Transferase</keyword>
<evidence type="ECO:0000313" key="7">
    <source>
        <dbReference type="Proteomes" id="UP000276128"/>
    </source>
</evidence>
<dbReference type="InterPro" id="IPR005177">
    <property type="entry name" value="Kinase-pyrophosphorylase"/>
</dbReference>
<keyword evidence="7" id="KW-1185">Reference proteome</keyword>
<dbReference type="EC" id="2.7.11.32" evidence="5"/>
<dbReference type="AlphaFoldDB" id="A0A430JFH7"/>
<sequence length="265" mass="29759">MGEKTIFVCSDSVGETANTVVQATIRQFSASKVVVKRFGSIRTEDEVRHIVEEAARAGGFIAYTLVLPELREMMRQEAFRLNVNAIDIMGPMMQAFIDTFKDSPSRKVGLLYQLDEKYYQRVEAVEFTVNSDDGKDPSLMKQSHIVLIGPSRTSKTPLSMYLAHKGYKVSNYPLVPEVKPPDILFELDPKKLVGLTMHPDKLMAIRTERLKAVGLPFGAKYATMARIEEELAFAHELYKKLGCMTVDVSEKAIEETAGIILADRY</sequence>
<dbReference type="GO" id="GO:0043531">
    <property type="term" value="F:ADP binding"/>
    <property type="evidence" value="ECO:0007669"/>
    <property type="project" value="UniProtKB-UniRule"/>
</dbReference>
<evidence type="ECO:0000256" key="4">
    <source>
        <dbReference type="ARBA" id="ARBA00022777"/>
    </source>
</evidence>
<evidence type="ECO:0000256" key="2">
    <source>
        <dbReference type="ARBA" id="ARBA00022679"/>
    </source>
</evidence>
<keyword evidence="1 5" id="KW-0723">Serine/threonine-protein kinase</keyword>
<name>A0A430JFH7_9BACL</name>
<dbReference type="HAMAP" id="MF_00921">
    <property type="entry name" value="PDRP"/>
    <property type="match status" value="1"/>
</dbReference>